<dbReference type="InterPro" id="IPR019438">
    <property type="entry name" value="Q_salvage"/>
</dbReference>
<dbReference type="OrthoDB" id="416777at2759"/>
<dbReference type="PANTHER" id="PTHR21314:SF0">
    <property type="entry name" value="QUEUOSINE 5'-PHOSPHATE N-GLYCOSYLASE_HYDROLASE"/>
    <property type="match status" value="1"/>
</dbReference>
<evidence type="ECO:0000256" key="4">
    <source>
        <dbReference type="ARBA" id="ARBA00035393"/>
    </source>
</evidence>
<evidence type="ECO:0000313" key="8">
    <source>
        <dbReference type="Proteomes" id="UP000230002"/>
    </source>
</evidence>
<dbReference type="AlphaFoldDB" id="A0A2G8SJ31"/>
<evidence type="ECO:0000256" key="6">
    <source>
        <dbReference type="RuleBase" id="RU365002"/>
    </source>
</evidence>
<evidence type="ECO:0000256" key="1">
    <source>
        <dbReference type="ARBA" id="ARBA00022801"/>
    </source>
</evidence>
<dbReference type="EMBL" id="AYKW01000007">
    <property type="protein sequence ID" value="PIL33772.1"/>
    <property type="molecule type" value="Genomic_DNA"/>
</dbReference>
<comment type="caution">
    <text evidence="7">The sequence shown here is derived from an EMBL/GenBank/DDBJ whole genome shotgun (WGS) entry which is preliminary data.</text>
</comment>
<evidence type="ECO:0000256" key="2">
    <source>
        <dbReference type="ARBA" id="ARBA00035119"/>
    </source>
</evidence>
<dbReference type="GO" id="GO:0016787">
    <property type="term" value="F:hydrolase activity"/>
    <property type="evidence" value="ECO:0007669"/>
    <property type="project" value="UniProtKB-KW"/>
</dbReference>
<dbReference type="STRING" id="1077348.A0A2G8SJ31"/>
<organism evidence="7 8">
    <name type="scientific">Ganoderma sinense ZZ0214-1</name>
    <dbReference type="NCBI Taxonomy" id="1077348"/>
    <lineage>
        <taxon>Eukaryota</taxon>
        <taxon>Fungi</taxon>
        <taxon>Dikarya</taxon>
        <taxon>Basidiomycota</taxon>
        <taxon>Agaricomycotina</taxon>
        <taxon>Agaricomycetes</taxon>
        <taxon>Polyporales</taxon>
        <taxon>Polyporaceae</taxon>
        <taxon>Ganoderma</taxon>
    </lineage>
</organism>
<accession>A0A2G8SJ31</accession>
<dbReference type="EC" id="3.2.2.-" evidence="6"/>
<gene>
    <name evidence="7" type="ORF">GSI_04397</name>
</gene>
<reference evidence="7 8" key="1">
    <citation type="journal article" date="2015" name="Sci. Rep.">
        <title>Chromosome-level genome map provides insights into diverse defense mechanisms in the medicinal fungus Ganoderma sinense.</title>
        <authorList>
            <person name="Zhu Y."/>
            <person name="Xu J."/>
            <person name="Sun C."/>
            <person name="Zhou S."/>
            <person name="Xu H."/>
            <person name="Nelson D.R."/>
            <person name="Qian J."/>
            <person name="Song J."/>
            <person name="Luo H."/>
            <person name="Xiang L."/>
            <person name="Li Y."/>
            <person name="Xu Z."/>
            <person name="Ji A."/>
            <person name="Wang L."/>
            <person name="Lu S."/>
            <person name="Hayward A."/>
            <person name="Sun W."/>
            <person name="Li X."/>
            <person name="Schwartz D.C."/>
            <person name="Wang Y."/>
            <person name="Chen S."/>
        </authorList>
    </citation>
    <scope>NUCLEOTIDE SEQUENCE [LARGE SCALE GENOMIC DNA]</scope>
    <source>
        <strain evidence="7 8">ZZ0214-1</strain>
    </source>
</reference>
<protein>
    <recommendedName>
        <fullName evidence="3 6">Queuosine 5'-phosphate N-glycosylase/hydrolase</fullName>
        <ecNumber evidence="6">3.2.2.-</ecNumber>
    </recommendedName>
    <alternativeName>
        <fullName evidence="4 6">Queuosine-nucleotide N-glycosylase/hydrolase</fullName>
    </alternativeName>
</protein>
<comment type="similarity">
    <text evidence="2 6">Belongs to the QNG1 protein family.</text>
</comment>
<comment type="function">
    <text evidence="6">Catalyzes the hydrolysis of queuosine 5'-phosphate, releasing the nucleobase queuine (q). Is required for salvage of queuine from exogenous queuosine (Q) that is imported and then converted to queuosine 5'-phosphate intracellularly.</text>
</comment>
<evidence type="ECO:0000313" key="7">
    <source>
        <dbReference type="EMBL" id="PIL33772.1"/>
    </source>
</evidence>
<keyword evidence="8" id="KW-1185">Reference proteome</keyword>
<evidence type="ECO:0000256" key="5">
    <source>
        <dbReference type="ARBA" id="ARBA00048204"/>
    </source>
</evidence>
<keyword evidence="1 6" id="KW-0378">Hydrolase</keyword>
<dbReference type="Pfam" id="PF10343">
    <property type="entry name" value="Q_salvage"/>
    <property type="match status" value="1"/>
</dbReference>
<evidence type="ECO:0000256" key="3">
    <source>
        <dbReference type="ARBA" id="ARBA00035306"/>
    </source>
</evidence>
<dbReference type="Proteomes" id="UP000230002">
    <property type="component" value="Unassembled WGS sequence"/>
</dbReference>
<name>A0A2G8SJ31_9APHY</name>
<proteinExistence type="inferred from homology"/>
<dbReference type="PANTHER" id="PTHR21314">
    <property type="entry name" value="QUEUOSINE 5'-PHOSPHATE N-GLYCOSYLASE_HYDROLASE-RELATED"/>
    <property type="match status" value="1"/>
</dbReference>
<comment type="catalytic activity">
    <reaction evidence="5 6">
        <text>queuosine 5'-phosphate + H2O = queuine + D-ribose 5-phosphate</text>
        <dbReference type="Rhea" id="RHEA:75387"/>
        <dbReference type="ChEBI" id="CHEBI:15377"/>
        <dbReference type="ChEBI" id="CHEBI:17433"/>
        <dbReference type="ChEBI" id="CHEBI:78346"/>
        <dbReference type="ChEBI" id="CHEBI:194371"/>
    </reaction>
    <physiologicalReaction direction="left-to-right" evidence="5 6">
        <dbReference type="Rhea" id="RHEA:75388"/>
    </physiologicalReaction>
</comment>
<sequence>MAIPLAPPEHPAIDVAELKKVNTYAQPAAFPEHFPEGVNPALETSKWAQEELDIVSLNDEGIQSAAQYIHYQMRHEAYFPRTWRTHPLHICPTDPFSWDDPSTIACLNWIFFISSLNFSFWSELEGQSGRYGVEWRDAWSSETRVVHTGYWSLVAAVNRALEEGIQLTDPAFFASEARCPDSLIEYVFRPAGQSVEAIPLIRERIVVLRQVGSILCQDFGGSFYGFIQAFRLRYNNRGTALQLVKMVTEIFPSFRDEHMLNGRRGKSSPIHSLTPPSLDPSFPAVYVWKRAQILVAETWAAFYPEISSAPHPLFPAGPAIHELTMFADYRVPQILHHLRMLTYPSALIELLEARTPLASGSREELSVRAASIVAVERVRREIARLIADEEGGDGGRACSDAVSSVMIDFYLWDLAKRVEGRERGVEGVETCAMLPVHRTRSIWY</sequence>
<dbReference type="GO" id="GO:0006400">
    <property type="term" value="P:tRNA modification"/>
    <property type="evidence" value="ECO:0007669"/>
    <property type="project" value="TreeGrafter"/>
</dbReference>